<accession>A0AAW0FWW2</accession>
<evidence type="ECO:0000313" key="2">
    <source>
        <dbReference type="EMBL" id="KAK7681175.1"/>
    </source>
</evidence>
<dbReference type="Pfam" id="PF17056">
    <property type="entry name" value="KRE1"/>
    <property type="match status" value="1"/>
</dbReference>
<evidence type="ECO:0000313" key="3">
    <source>
        <dbReference type="Proteomes" id="UP001385951"/>
    </source>
</evidence>
<gene>
    <name evidence="2" type="ORF">QCA50_015790</name>
</gene>
<proteinExistence type="predicted"/>
<dbReference type="EMBL" id="JASBNA010000043">
    <property type="protein sequence ID" value="KAK7681175.1"/>
    <property type="molecule type" value="Genomic_DNA"/>
</dbReference>
<name>A0AAW0FWW2_9APHY</name>
<feature type="chain" id="PRO_5043631554" evidence="1">
    <location>
        <begin position="20"/>
        <end position="126"/>
    </location>
</feature>
<comment type="caution">
    <text evidence="2">The sequence shown here is derived from an EMBL/GenBank/DDBJ whole genome shotgun (WGS) entry which is preliminary data.</text>
</comment>
<keyword evidence="3" id="KW-1185">Reference proteome</keyword>
<organism evidence="2 3">
    <name type="scientific">Cerrena zonata</name>
    <dbReference type="NCBI Taxonomy" id="2478898"/>
    <lineage>
        <taxon>Eukaryota</taxon>
        <taxon>Fungi</taxon>
        <taxon>Dikarya</taxon>
        <taxon>Basidiomycota</taxon>
        <taxon>Agaricomycotina</taxon>
        <taxon>Agaricomycetes</taxon>
        <taxon>Polyporales</taxon>
        <taxon>Cerrenaceae</taxon>
        <taxon>Cerrena</taxon>
    </lineage>
</organism>
<dbReference type="GO" id="GO:0031505">
    <property type="term" value="P:fungal-type cell wall organization"/>
    <property type="evidence" value="ECO:0007669"/>
    <property type="project" value="InterPro"/>
</dbReference>
<keyword evidence="1" id="KW-0732">Signal</keyword>
<dbReference type="Proteomes" id="UP001385951">
    <property type="component" value="Unassembled WGS sequence"/>
</dbReference>
<sequence length="126" mass="13163">MKLYNFLITFVGLISLVAGLANQGDDDKKTKTTSKTTVWVTITSKGKLATVSSIYSQTFAKEYSSATADAKSGGIGLGSISGEVGKVRSYTETTIKQSNAGHGLYKKENVYGGIFGGLVLLGGALL</sequence>
<reference evidence="2 3" key="1">
    <citation type="submission" date="2022-09" db="EMBL/GenBank/DDBJ databases">
        <authorList>
            <person name="Palmer J.M."/>
        </authorList>
    </citation>
    <scope>NUCLEOTIDE SEQUENCE [LARGE SCALE GENOMIC DNA]</scope>
    <source>
        <strain evidence="2 3">DSM 7382</strain>
    </source>
</reference>
<dbReference type="InterPro" id="IPR031452">
    <property type="entry name" value="Kre1"/>
</dbReference>
<feature type="signal peptide" evidence="1">
    <location>
        <begin position="1"/>
        <end position="19"/>
    </location>
</feature>
<evidence type="ECO:0000256" key="1">
    <source>
        <dbReference type="SAM" id="SignalP"/>
    </source>
</evidence>
<dbReference type="AlphaFoldDB" id="A0AAW0FWW2"/>
<protein>
    <submittedName>
        <fullName evidence="2">Uncharacterized protein</fullName>
    </submittedName>
</protein>